<dbReference type="EMBL" id="JACOOQ010000010">
    <property type="protein sequence ID" value="MBC5640188.1"/>
    <property type="molecule type" value="Genomic_DNA"/>
</dbReference>
<dbReference type="RefSeq" id="WP_022212621.1">
    <property type="nucleotide sequence ID" value="NZ_JACOOQ010000010.1"/>
</dbReference>
<protein>
    <submittedName>
        <fullName evidence="1">Uncharacterized protein</fullName>
    </submittedName>
</protein>
<keyword evidence="2" id="KW-1185">Reference proteome</keyword>
<evidence type="ECO:0000313" key="2">
    <source>
        <dbReference type="Proteomes" id="UP000662088"/>
    </source>
</evidence>
<accession>A0A8I0ADS9</accession>
<name>A0A8I0ADS9_9CLOT</name>
<dbReference type="Proteomes" id="UP000662088">
    <property type="component" value="Unassembled WGS sequence"/>
</dbReference>
<dbReference type="AlphaFoldDB" id="A0A8I0ADS9"/>
<proteinExistence type="predicted"/>
<comment type="caution">
    <text evidence="1">The sequence shown here is derived from an EMBL/GenBank/DDBJ whole genome shotgun (WGS) entry which is preliminary data.</text>
</comment>
<evidence type="ECO:0000313" key="1">
    <source>
        <dbReference type="EMBL" id="MBC5640188.1"/>
    </source>
</evidence>
<reference evidence="1" key="1">
    <citation type="submission" date="2020-08" db="EMBL/GenBank/DDBJ databases">
        <title>Genome public.</title>
        <authorList>
            <person name="Liu C."/>
            <person name="Sun Q."/>
        </authorList>
    </citation>
    <scope>NUCLEOTIDE SEQUENCE</scope>
    <source>
        <strain evidence="1">NSJ-42</strain>
    </source>
</reference>
<organism evidence="1 2">
    <name type="scientific">Clostridium lentum</name>
    <dbReference type="NCBI Taxonomy" id="2763037"/>
    <lineage>
        <taxon>Bacteria</taxon>
        <taxon>Bacillati</taxon>
        <taxon>Bacillota</taxon>
        <taxon>Clostridia</taxon>
        <taxon>Eubacteriales</taxon>
        <taxon>Clostridiaceae</taxon>
        <taxon>Clostridium</taxon>
    </lineage>
</organism>
<sequence>MISKKLILFKQYFLYEGKKYTIDEFFNNINEIYKNLKIIIAENEMFISQYKLEDNNVTVFLDNIMMNNEVNNENILTDYYYNKRKKILYLYSLNEGKYINKIANDKTIVKVIPIQFYIRNILKIALYRKSKVLVITKIHKNIYAIISEKGCITYSNILTNDKNVLNNEILKFAKDIEIILDKELEDFLVDDIKKSYKISIKSIGRNISEKIYKI</sequence>
<gene>
    <name evidence="1" type="ORF">H8R92_07035</name>
</gene>